<comment type="caution">
    <text evidence="1">The sequence shown here is derived from an EMBL/GenBank/DDBJ whole genome shotgun (WGS) entry which is preliminary data.</text>
</comment>
<dbReference type="EMBL" id="VSSQ01046037">
    <property type="protein sequence ID" value="MPM99985.1"/>
    <property type="molecule type" value="Genomic_DNA"/>
</dbReference>
<dbReference type="InterPro" id="IPR045853">
    <property type="entry name" value="Pep_chain_release_fac_I_sf"/>
</dbReference>
<dbReference type="AlphaFoldDB" id="A0A645EEZ3"/>
<dbReference type="PANTHER" id="PTHR43116:SF3">
    <property type="entry name" value="CLASS I PEPTIDE CHAIN RELEASE FACTOR"/>
    <property type="match status" value="1"/>
</dbReference>
<reference evidence="1" key="1">
    <citation type="submission" date="2019-08" db="EMBL/GenBank/DDBJ databases">
        <authorList>
            <person name="Kucharzyk K."/>
            <person name="Murdoch R.W."/>
            <person name="Higgins S."/>
            <person name="Loffler F."/>
        </authorList>
    </citation>
    <scope>NUCLEOTIDE SEQUENCE</scope>
</reference>
<organism evidence="1">
    <name type="scientific">bioreactor metagenome</name>
    <dbReference type="NCBI Taxonomy" id="1076179"/>
    <lineage>
        <taxon>unclassified sequences</taxon>
        <taxon>metagenomes</taxon>
        <taxon>ecological metagenomes</taxon>
    </lineage>
</organism>
<name>A0A645EEZ3_9ZZZZ</name>
<dbReference type="Gene3D" id="3.30.70.1660">
    <property type="match status" value="1"/>
</dbReference>
<gene>
    <name evidence="1" type="primary">prfB_49</name>
    <name evidence="1" type="ORF">SDC9_147180</name>
</gene>
<protein>
    <submittedName>
        <fullName evidence="1">Peptide chain release factor 2</fullName>
    </submittedName>
</protein>
<sequence>MKILKAKLAKIEEEKYETELAASKGEHHNASWGTQIRNYVLHPYQLVKDTRTGFESSQTADVLDGDLDPFIMAYIKRDQQK</sequence>
<proteinExistence type="predicted"/>
<dbReference type="Gene3D" id="3.30.160.20">
    <property type="match status" value="1"/>
</dbReference>
<dbReference type="PANTHER" id="PTHR43116">
    <property type="entry name" value="PEPTIDE CHAIN RELEASE FACTOR 2"/>
    <property type="match status" value="1"/>
</dbReference>
<evidence type="ECO:0000313" key="1">
    <source>
        <dbReference type="EMBL" id="MPM99985.1"/>
    </source>
</evidence>
<dbReference type="SUPFAM" id="SSF75620">
    <property type="entry name" value="Release factor"/>
    <property type="match status" value="1"/>
</dbReference>
<accession>A0A645EEZ3</accession>